<dbReference type="Proteomes" id="UP000317708">
    <property type="component" value="Unassembled WGS sequence"/>
</dbReference>
<protein>
    <submittedName>
        <fullName evidence="1">Uncharacterized protein</fullName>
    </submittedName>
</protein>
<name>A0A552F2C4_MICAE</name>
<proteinExistence type="predicted"/>
<sequence>MLEKFSIYTDGIKNQFIFLYPLSLVRLVLISDNLSNFQFEKRANGESKWLCYTKSVEYRLVMRRGKRQRGINNQFLITRFSIKTV</sequence>
<organism evidence="1 2">
    <name type="scientific">Microcystis aeruginosa Ma_MB_S_20031200_S102</name>
    <dbReference type="NCBI Taxonomy" id="2486254"/>
    <lineage>
        <taxon>Bacteria</taxon>
        <taxon>Bacillati</taxon>
        <taxon>Cyanobacteriota</taxon>
        <taxon>Cyanophyceae</taxon>
        <taxon>Oscillatoriophycideae</taxon>
        <taxon>Chroococcales</taxon>
        <taxon>Microcystaceae</taxon>
        <taxon>Microcystis</taxon>
    </lineage>
</organism>
<evidence type="ECO:0000313" key="2">
    <source>
        <dbReference type="Proteomes" id="UP000317708"/>
    </source>
</evidence>
<gene>
    <name evidence="1" type="ORF">EWV92_04700</name>
</gene>
<comment type="caution">
    <text evidence="1">The sequence shown here is derived from an EMBL/GenBank/DDBJ whole genome shotgun (WGS) entry which is preliminary data.</text>
</comment>
<accession>A0A552F2C4</accession>
<reference evidence="1 2" key="1">
    <citation type="submission" date="2019-01" db="EMBL/GenBank/DDBJ databases">
        <title>Coherence of Microcystis species and biogeography revealed through population genomics.</title>
        <authorList>
            <person name="Perez-Carrascal O.M."/>
            <person name="Terrat Y."/>
            <person name="Giani A."/>
            <person name="Fortin N."/>
            <person name="Tromas N."/>
            <person name="Shapiro B.J."/>
        </authorList>
    </citation>
    <scope>NUCLEOTIDE SEQUENCE [LARGE SCALE GENOMIC DNA]</scope>
    <source>
        <strain evidence="1">Ma_MB_S_20031200_S102</strain>
    </source>
</reference>
<dbReference type="EMBL" id="SFBI01000046">
    <property type="protein sequence ID" value="TRU40855.1"/>
    <property type="molecule type" value="Genomic_DNA"/>
</dbReference>
<evidence type="ECO:0000313" key="1">
    <source>
        <dbReference type="EMBL" id="TRU40855.1"/>
    </source>
</evidence>
<dbReference type="AlphaFoldDB" id="A0A552F2C4"/>